<sequence>MEISLTKLVSHVLRSFRDYLEEKGYVEVAVPRLVRASGACENVNTLFEVSVDGDLTWFNQKRGYLAQTGQLFLEAFVPFLCKVYCTGPSFRAEPRVDHRHLTEFQLLEIEFSGGFDHLLEEIEGIVHRMASDLLKNKDAENEFNLKEEDLRRLENCLQDFPRLTYDQAIELLSHLGQDILWGEDITSAMEQKITGYFNELPVFITRFPDPCWDFGKEIEVEKFFNMLPDPENPGRVLSCDLIMPHGGEAVGAAARVHEAEVLAQRLSHSRMFKRLVDRGGGWDDFEWYLDRIRENGCVPHAGGGFGLARIIQFIKGNRDIRESVSFISNKESLI</sequence>
<dbReference type="Proteomes" id="UP000051861">
    <property type="component" value="Unassembled WGS sequence"/>
</dbReference>
<comment type="caution">
    <text evidence="7">The sequence shown here is derived from an EMBL/GenBank/DDBJ whole genome shotgun (WGS) entry which is preliminary data.</text>
</comment>
<dbReference type="InterPro" id="IPR004364">
    <property type="entry name" value="Aa-tRNA-synt_II"/>
</dbReference>
<dbReference type="AlphaFoldDB" id="A0A0S7XX99"/>
<evidence type="ECO:0000256" key="2">
    <source>
        <dbReference type="ARBA" id="ARBA00022741"/>
    </source>
</evidence>
<dbReference type="PANTHER" id="PTHR22594:SF34">
    <property type="entry name" value="ASPARAGINE--TRNA LIGASE, MITOCHONDRIAL-RELATED"/>
    <property type="match status" value="1"/>
</dbReference>
<reference evidence="7 8" key="1">
    <citation type="journal article" date="2015" name="Microbiome">
        <title>Genomic resolution of linkages in carbon, nitrogen, and sulfur cycling among widespread estuary sediment bacteria.</title>
        <authorList>
            <person name="Baker B.J."/>
            <person name="Lazar C.S."/>
            <person name="Teske A.P."/>
            <person name="Dick G.J."/>
        </authorList>
    </citation>
    <scope>NUCLEOTIDE SEQUENCE [LARGE SCALE GENOMIC DNA]</scope>
    <source>
        <strain evidence="7">DG_54_3</strain>
    </source>
</reference>
<dbReference type="PANTHER" id="PTHR22594">
    <property type="entry name" value="ASPARTYL/LYSYL-TRNA SYNTHETASE"/>
    <property type="match status" value="1"/>
</dbReference>
<dbReference type="GO" id="GO:0005524">
    <property type="term" value="F:ATP binding"/>
    <property type="evidence" value="ECO:0007669"/>
    <property type="project" value="UniProtKB-KW"/>
</dbReference>
<feature type="domain" description="Aminoacyl-transfer RNA synthetases class-II family profile" evidence="6">
    <location>
        <begin position="7"/>
        <end position="311"/>
    </location>
</feature>
<evidence type="ECO:0000256" key="4">
    <source>
        <dbReference type="ARBA" id="ARBA00022917"/>
    </source>
</evidence>
<gene>
    <name evidence="7" type="ORF">AMJ44_08275</name>
</gene>
<evidence type="ECO:0000256" key="3">
    <source>
        <dbReference type="ARBA" id="ARBA00022840"/>
    </source>
</evidence>
<dbReference type="SUPFAM" id="SSF55681">
    <property type="entry name" value="Class II aaRS and biotin synthetases"/>
    <property type="match status" value="1"/>
</dbReference>
<protein>
    <recommendedName>
        <fullName evidence="6">Aminoacyl-transfer RNA synthetases class-II family profile domain-containing protein</fullName>
    </recommendedName>
</protein>
<dbReference type="GO" id="GO:0004816">
    <property type="term" value="F:asparagine-tRNA ligase activity"/>
    <property type="evidence" value="ECO:0007669"/>
    <property type="project" value="TreeGrafter"/>
</dbReference>
<evidence type="ECO:0000313" key="8">
    <source>
        <dbReference type="Proteomes" id="UP000051861"/>
    </source>
</evidence>
<evidence type="ECO:0000256" key="1">
    <source>
        <dbReference type="ARBA" id="ARBA00022598"/>
    </source>
</evidence>
<proteinExistence type="predicted"/>
<evidence type="ECO:0000259" key="6">
    <source>
        <dbReference type="PROSITE" id="PS50862"/>
    </source>
</evidence>
<keyword evidence="5" id="KW-0030">Aminoacyl-tRNA synthetase</keyword>
<dbReference type="GO" id="GO:0006421">
    <property type="term" value="P:asparaginyl-tRNA aminoacylation"/>
    <property type="evidence" value="ECO:0007669"/>
    <property type="project" value="TreeGrafter"/>
</dbReference>
<keyword evidence="4" id="KW-0648">Protein biosynthesis</keyword>
<organism evidence="7 8">
    <name type="scientific">candidate division WOR-1 bacterium DG_54_3</name>
    <dbReference type="NCBI Taxonomy" id="1703775"/>
    <lineage>
        <taxon>Bacteria</taxon>
        <taxon>Bacillati</taxon>
        <taxon>Saganbacteria</taxon>
    </lineage>
</organism>
<keyword evidence="3" id="KW-0067">ATP-binding</keyword>
<name>A0A0S7XX99_UNCSA</name>
<dbReference type="InterPro" id="IPR006195">
    <property type="entry name" value="aa-tRNA-synth_II"/>
</dbReference>
<evidence type="ECO:0000313" key="7">
    <source>
        <dbReference type="EMBL" id="KPJ66508.1"/>
    </source>
</evidence>
<accession>A0A0S7XX99</accession>
<dbReference type="Gene3D" id="3.30.930.10">
    <property type="entry name" value="Bira Bifunctional Protein, Domain 2"/>
    <property type="match status" value="1"/>
</dbReference>
<keyword evidence="2" id="KW-0547">Nucleotide-binding</keyword>
<keyword evidence="1" id="KW-0436">Ligase</keyword>
<dbReference type="Pfam" id="PF00152">
    <property type="entry name" value="tRNA-synt_2"/>
    <property type="match status" value="1"/>
</dbReference>
<dbReference type="PROSITE" id="PS50862">
    <property type="entry name" value="AA_TRNA_LIGASE_II"/>
    <property type="match status" value="1"/>
</dbReference>
<evidence type="ECO:0000256" key="5">
    <source>
        <dbReference type="ARBA" id="ARBA00023146"/>
    </source>
</evidence>
<dbReference type="EMBL" id="LIZX01000079">
    <property type="protein sequence ID" value="KPJ66508.1"/>
    <property type="molecule type" value="Genomic_DNA"/>
</dbReference>
<dbReference type="InterPro" id="IPR045864">
    <property type="entry name" value="aa-tRNA-synth_II/BPL/LPL"/>
</dbReference>